<gene>
    <name evidence="2" type="ORF">EDD71_10584</name>
</gene>
<keyword evidence="3" id="KW-1185">Reference proteome</keyword>
<dbReference type="RefSeq" id="WP_133627538.1">
    <property type="nucleotide sequence ID" value="NZ_SOAZ01000005.1"/>
</dbReference>
<proteinExistence type="predicted"/>
<dbReference type="Gene3D" id="3.40.50.11440">
    <property type="match status" value="1"/>
</dbReference>
<dbReference type="OrthoDB" id="9788398at2"/>
<evidence type="ECO:0000313" key="2">
    <source>
        <dbReference type="EMBL" id="TDT61905.1"/>
    </source>
</evidence>
<evidence type="ECO:0000313" key="3">
    <source>
        <dbReference type="Proteomes" id="UP000295325"/>
    </source>
</evidence>
<accession>A0A4R7KSU6</accession>
<organism evidence="2 3">
    <name type="scientific">Fonticella tunisiensis</name>
    <dbReference type="NCBI Taxonomy" id="1096341"/>
    <lineage>
        <taxon>Bacteria</taxon>
        <taxon>Bacillati</taxon>
        <taxon>Bacillota</taxon>
        <taxon>Clostridia</taxon>
        <taxon>Eubacteriales</taxon>
        <taxon>Clostridiaceae</taxon>
        <taxon>Fonticella</taxon>
    </lineage>
</organism>
<dbReference type="Proteomes" id="UP000295325">
    <property type="component" value="Unassembled WGS sequence"/>
</dbReference>
<sequence>MNYPRIYRIKQRFNTLKIHDIEREILEQLNLININSRIKLGMKIAVTAGSRGISNIASIIKTVCNVLKNYGAEPFIVPAMGSHGGATAEGQKNVLKKLGITEETMDVPIVSSMDVVEIGRTPNDIPVYMDKNAYNADGIVVINRVKPHTDFSGEIESGLMKMIAVGLGKAKGAVTMHSNGISKAILEAARVALEKAPIMFGLAILENSCDDTYMLKAVLPEAFEKEEKNLLKESKTIVPKIPADYLDALIVYEMGKMFSGTGMDTKVIGRMKIFGEMEPETPKINKIAVLNLSDSSYGNALGVGLADITTRKLVDKINYDITYANTIPTTYLERAKIPVISKDDRSAIELALKTIGNVKPEEAKLAIVKNTLSLEELYVSESLLKDINSNKYELIDENCIISFDNNGNLILDWE</sequence>
<reference evidence="2 3" key="1">
    <citation type="submission" date="2019-03" db="EMBL/GenBank/DDBJ databases">
        <title>Genomic Encyclopedia of Type Strains, Phase IV (KMG-IV): sequencing the most valuable type-strain genomes for metagenomic binning, comparative biology and taxonomic classification.</title>
        <authorList>
            <person name="Goeker M."/>
        </authorList>
    </citation>
    <scope>NUCLEOTIDE SEQUENCE [LARGE SCALE GENOMIC DNA]</scope>
    <source>
        <strain evidence="2 3">DSM 24455</strain>
    </source>
</reference>
<dbReference type="Pfam" id="PF09861">
    <property type="entry name" value="Lar_N"/>
    <property type="match status" value="1"/>
</dbReference>
<dbReference type="EMBL" id="SOAZ01000005">
    <property type="protein sequence ID" value="TDT61905.1"/>
    <property type="molecule type" value="Genomic_DNA"/>
</dbReference>
<feature type="domain" description="LarA-like N-terminal" evidence="1">
    <location>
        <begin position="49"/>
        <end position="179"/>
    </location>
</feature>
<name>A0A4R7KSU6_9CLOT</name>
<protein>
    <submittedName>
        <fullName evidence="2">Uncharacterized protein DUF2088</fullName>
    </submittedName>
</protein>
<comment type="caution">
    <text evidence="2">The sequence shown here is derived from an EMBL/GenBank/DDBJ whole genome shotgun (WGS) entry which is preliminary data.</text>
</comment>
<dbReference type="GO" id="GO:0050043">
    <property type="term" value="F:lactate racemase activity"/>
    <property type="evidence" value="ECO:0007669"/>
    <property type="project" value="InterPro"/>
</dbReference>
<dbReference type="AlphaFoldDB" id="A0A4R7KSU6"/>
<evidence type="ECO:0000259" key="1">
    <source>
        <dbReference type="Pfam" id="PF09861"/>
    </source>
</evidence>
<dbReference type="InterPro" id="IPR018657">
    <property type="entry name" value="LarA-like_N"/>
</dbReference>